<dbReference type="GO" id="GO:0003677">
    <property type="term" value="F:DNA binding"/>
    <property type="evidence" value="ECO:0007669"/>
    <property type="project" value="UniProtKB-KW"/>
</dbReference>
<evidence type="ECO:0000256" key="5">
    <source>
        <dbReference type="SAM" id="MobiDB-lite"/>
    </source>
</evidence>
<sequence>MKYRTSCDSCQDTKVRCSQSKPSCQRCTRKGLGCVYSPLRTVGRPRKRLESNAMGRGTFSDEGRFQPLTHSTGARRSGLAQNNGLPSPPAPSNRTSVSEYLSDTPEHIVSSRRGAAAVAAASSPGESLSLDHGSGMIESLAAVLPGDSTGSGVVAPSGGGDGGVHQPAPYCPEDWLLNCHLYQDFPVITWPPENAYAEKLDIGNNPWTSNNTGTGTGAATAIAPADHDTYHGAEDARTTSEPHNRNQFTVTLDASNSSADCYVMLLGRLAQIEQFLASIPPGHPPPIDFTLGAESDLQKLKERIFTCQSHINAPDATTRTAAAAAVAAVPSSTSPPCLSSSRPVFLILCLLGERVVHLFEELFRRANVLAQPFTEPAPPPALVPCPDTRRLKRTMRSLLDYSSTCPFPEANKPLHLGRFGVSDEVKTRALRRILRGRMEGLLDMLDDMRRRSPGNIPSSHARGIDRSSSTIEALGKSVGELYLRVESLLGRLDLTG</sequence>
<keyword evidence="3" id="KW-0804">Transcription</keyword>
<dbReference type="PANTHER" id="PTHR31069:SF31">
    <property type="entry name" value="MONODICTYPHENONE CLUSTER TRANSCRIPTION FACTOR-RELATED"/>
    <property type="match status" value="1"/>
</dbReference>
<dbReference type="InterPro" id="IPR050675">
    <property type="entry name" value="OAF3"/>
</dbReference>
<feature type="domain" description="Zn(2)-C6 fungal-type" evidence="6">
    <location>
        <begin position="6"/>
        <end position="36"/>
    </location>
</feature>
<dbReference type="SUPFAM" id="SSF57701">
    <property type="entry name" value="Zn2/Cys6 DNA-binding domain"/>
    <property type="match status" value="1"/>
</dbReference>
<dbReference type="SMART" id="SM00066">
    <property type="entry name" value="GAL4"/>
    <property type="match status" value="1"/>
</dbReference>
<keyword evidence="2" id="KW-0238">DNA-binding</keyword>
<dbReference type="AlphaFoldDB" id="A0AAE0IS09"/>
<dbReference type="Proteomes" id="UP001283341">
    <property type="component" value="Unassembled WGS sequence"/>
</dbReference>
<comment type="caution">
    <text evidence="7">The sequence shown here is derived from an EMBL/GenBank/DDBJ whole genome shotgun (WGS) entry which is preliminary data.</text>
</comment>
<gene>
    <name evidence="7" type="ORF">B0H66DRAFT_42397</name>
</gene>
<feature type="compositionally biased region" description="Polar residues" evidence="5">
    <location>
        <begin position="68"/>
        <end position="85"/>
    </location>
</feature>
<dbReference type="GO" id="GO:0000981">
    <property type="term" value="F:DNA-binding transcription factor activity, RNA polymerase II-specific"/>
    <property type="evidence" value="ECO:0007669"/>
    <property type="project" value="InterPro"/>
</dbReference>
<evidence type="ECO:0000256" key="1">
    <source>
        <dbReference type="ARBA" id="ARBA00023015"/>
    </source>
</evidence>
<dbReference type="InterPro" id="IPR001138">
    <property type="entry name" value="Zn2Cys6_DnaBD"/>
</dbReference>
<keyword evidence="8" id="KW-1185">Reference proteome</keyword>
<organism evidence="7 8">
    <name type="scientific">Apodospora peruviana</name>
    <dbReference type="NCBI Taxonomy" id="516989"/>
    <lineage>
        <taxon>Eukaryota</taxon>
        <taxon>Fungi</taxon>
        <taxon>Dikarya</taxon>
        <taxon>Ascomycota</taxon>
        <taxon>Pezizomycotina</taxon>
        <taxon>Sordariomycetes</taxon>
        <taxon>Sordariomycetidae</taxon>
        <taxon>Sordariales</taxon>
        <taxon>Lasiosphaeriaceae</taxon>
        <taxon>Apodospora</taxon>
    </lineage>
</organism>
<name>A0AAE0IS09_9PEZI</name>
<dbReference type="GO" id="GO:0008270">
    <property type="term" value="F:zinc ion binding"/>
    <property type="evidence" value="ECO:0007669"/>
    <property type="project" value="InterPro"/>
</dbReference>
<evidence type="ECO:0000313" key="8">
    <source>
        <dbReference type="Proteomes" id="UP001283341"/>
    </source>
</evidence>
<dbReference type="EMBL" id="JAUEDM010000001">
    <property type="protein sequence ID" value="KAK3329970.1"/>
    <property type="molecule type" value="Genomic_DNA"/>
</dbReference>
<dbReference type="PANTHER" id="PTHR31069">
    <property type="entry name" value="OLEATE-ACTIVATED TRANSCRIPTION FACTOR 1-RELATED"/>
    <property type="match status" value="1"/>
</dbReference>
<evidence type="ECO:0000313" key="7">
    <source>
        <dbReference type="EMBL" id="KAK3329970.1"/>
    </source>
</evidence>
<keyword evidence="1" id="KW-0805">Transcription regulation</keyword>
<reference evidence="7" key="1">
    <citation type="journal article" date="2023" name="Mol. Phylogenet. Evol.">
        <title>Genome-scale phylogeny and comparative genomics of the fungal order Sordariales.</title>
        <authorList>
            <person name="Hensen N."/>
            <person name="Bonometti L."/>
            <person name="Westerberg I."/>
            <person name="Brannstrom I.O."/>
            <person name="Guillou S."/>
            <person name="Cros-Aarteil S."/>
            <person name="Calhoun S."/>
            <person name="Haridas S."/>
            <person name="Kuo A."/>
            <person name="Mondo S."/>
            <person name="Pangilinan J."/>
            <person name="Riley R."/>
            <person name="LaButti K."/>
            <person name="Andreopoulos B."/>
            <person name="Lipzen A."/>
            <person name="Chen C."/>
            <person name="Yan M."/>
            <person name="Daum C."/>
            <person name="Ng V."/>
            <person name="Clum A."/>
            <person name="Steindorff A."/>
            <person name="Ohm R.A."/>
            <person name="Martin F."/>
            <person name="Silar P."/>
            <person name="Natvig D.O."/>
            <person name="Lalanne C."/>
            <person name="Gautier V."/>
            <person name="Ament-Velasquez S.L."/>
            <person name="Kruys A."/>
            <person name="Hutchinson M.I."/>
            <person name="Powell A.J."/>
            <person name="Barry K."/>
            <person name="Miller A.N."/>
            <person name="Grigoriev I.V."/>
            <person name="Debuchy R."/>
            <person name="Gladieux P."/>
            <person name="Hiltunen Thoren M."/>
            <person name="Johannesson H."/>
        </authorList>
    </citation>
    <scope>NUCLEOTIDE SEQUENCE</scope>
    <source>
        <strain evidence="7">CBS 118394</strain>
    </source>
</reference>
<dbReference type="Pfam" id="PF00172">
    <property type="entry name" value="Zn_clus"/>
    <property type="match status" value="1"/>
</dbReference>
<evidence type="ECO:0000256" key="3">
    <source>
        <dbReference type="ARBA" id="ARBA00023163"/>
    </source>
</evidence>
<reference evidence="7" key="2">
    <citation type="submission" date="2023-06" db="EMBL/GenBank/DDBJ databases">
        <authorList>
            <consortium name="Lawrence Berkeley National Laboratory"/>
            <person name="Haridas S."/>
            <person name="Hensen N."/>
            <person name="Bonometti L."/>
            <person name="Westerberg I."/>
            <person name="Brannstrom I.O."/>
            <person name="Guillou S."/>
            <person name="Cros-Aarteil S."/>
            <person name="Calhoun S."/>
            <person name="Kuo A."/>
            <person name="Mondo S."/>
            <person name="Pangilinan J."/>
            <person name="Riley R."/>
            <person name="Labutti K."/>
            <person name="Andreopoulos B."/>
            <person name="Lipzen A."/>
            <person name="Chen C."/>
            <person name="Yanf M."/>
            <person name="Daum C."/>
            <person name="Ng V."/>
            <person name="Clum A."/>
            <person name="Steindorff A."/>
            <person name="Ohm R."/>
            <person name="Martin F."/>
            <person name="Silar P."/>
            <person name="Natvig D."/>
            <person name="Lalanne C."/>
            <person name="Gautier V."/>
            <person name="Ament-Velasquez S.L."/>
            <person name="Kruys A."/>
            <person name="Hutchinson M.I."/>
            <person name="Powell A.J."/>
            <person name="Barry K."/>
            <person name="Miller A.N."/>
            <person name="Grigoriev I.V."/>
            <person name="Debuchy R."/>
            <person name="Gladieux P."/>
            <person name="Thoren M.H."/>
            <person name="Johannesson H."/>
        </authorList>
    </citation>
    <scope>NUCLEOTIDE SEQUENCE</scope>
    <source>
        <strain evidence="7">CBS 118394</strain>
    </source>
</reference>
<evidence type="ECO:0000256" key="2">
    <source>
        <dbReference type="ARBA" id="ARBA00023125"/>
    </source>
</evidence>
<evidence type="ECO:0000259" key="6">
    <source>
        <dbReference type="PROSITE" id="PS50048"/>
    </source>
</evidence>
<dbReference type="Gene3D" id="4.10.240.10">
    <property type="entry name" value="Zn(2)-C6 fungal-type DNA-binding domain"/>
    <property type="match status" value="1"/>
</dbReference>
<feature type="compositionally biased region" description="Polar residues" evidence="5">
    <location>
        <begin position="92"/>
        <end position="101"/>
    </location>
</feature>
<dbReference type="CDD" id="cd00067">
    <property type="entry name" value="GAL4"/>
    <property type="match status" value="1"/>
</dbReference>
<keyword evidence="4" id="KW-0539">Nucleus</keyword>
<dbReference type="PROSITE" id="PS50048">
    <property type="entry name" value="ZN2_CY6_FUNGAL_2"/>
    <property type="match status" value="1"/>
</dbReference>
<feature type="region of interest" description="Disordered" evidence="5">
    <location>
        <begin position="45"/>
        <end position="105"/>
    </location>
</feature>
<accession>A0AAE0IS09</accession>
<protein>
    <recommendedName>
        <fullName evidence="6">Zn(2)-C6 fungal-type domain-containing protein</fullName>
    </recommendedName>
</protein>
<evidence type="ECO:0000256" key="4">
    <source>
        <dbReference type="ARBA" id="ARBA00023242"/>
    </source>
</evidence>
<proteinExistence type="predicted"/>
<dbReference type="InterPro" id="IPR036864">
    <property type="entry name" value="Zn2-C6_fun-type_DNA-bd_sf"/>
</dbReference>